<dbReference type="InterPro" id="IPR000477">
    <property type="entry name" value="RT_dom"/>
</dbReference>
<keyword evidence="3" id="KW-0511">Multifunctional enzyme</keyword>
<dbReference type="FunFam" id="1.10.340.70:FF:000001">
    <property type="entry name" value="Retrovirus-related Pol polyprotein from transposon gypsy-like Protein"/>
    <property type="match status" value="1"/>
</dbReference>
<feature type="domain" description="Integrase catalytic" evidence="6">
    <location>
        <begin position="95"/>
        <end position="253"/>
    </location>
</feature>
<dbReference type="GO" id="GO:0004523">
    <property type="term" value="F:RNA-DNA hybrid ribonuclease activity"/>
    <property type="evidence" value="ECO:0007669"/>
    <property type="project" value="UniProtKB-EC"/>
</dbReference>
<dbReference type="Pfam" id="PF17921">
    <property type="entry name" value="Integrase_H2C2"/>
    <property type="match status" value="1"/>
</dbReference>
<organism evidence="7 8">
    <name type="scientific">Coilia grayii</name>
    <name type="common">Gray's grenadier anchovy</name>
    <dbReference type="NCBI Taxonomy" id="363190"/>
    <lineage>
        <taxon>Eukaryota</taxon>
        <taxon>Metazoa</taxon>
        <taxon>Chordata</taxon>
        <taxon>Craniata</taxon>
        <taxon>Vertebrata</taxon>
        <taxon>Euteleostomi</taxon>
        <taxon>Actinopterygii</taxon>
        <taxon>Neopterygii</taxon>
        <taxon>Teleostei</taxon>
        <taxon>Clupei</taxon>
        <taxon>Clupeiformes</taxon>
        <taxon>Clupeoidei</taxon>
        <taxon>Engraulidae</taxon>
        <taxon>Coilinae</taxon>
        <taxon>Coilia</taxon>
    </lineage>
</organism>
<dbReference type="InterPro" id="IPR043502">
    <property type="entry name" value="DNA/RNA_pol_sf"/>
</dbReference>
<dbReference type="InterPro" id="IPR001584">
    <property type="entry name" value="Integrase_cat-core"/>
</dbReference>
<evidence type="ECO:0000256" key="1">
    <source>
        <dbReference type="ARBA" id="ARBA00010879"/>
    </source>
</evidence>
<dbReference type="FunFam" id="3.30.70.270:FF:000115">
    <property type="entry name" value="Polyprotein of retroviral origin, putative"/>
    <property type="match status" value="1"/>
</dbReference>
<dbReference type="CDD" id="cd01647">
    <property type="entry name" value="RT_LTR"/>
    <property type="match status" value="1"/>
</dbReference>
<dbReference type="SUPFAM" id="SSF56672">
    <property type="entry name" value="DNA/RNA polymerases"/>
    <property type="match status" value="1"/>
</dbReference>
<comment type="similarity">
    <text evidence="1">Belongs to the beta type-B retroviral polymerase family. HERV class-II K(HML-2) pol subfamily.</text>
</comment>
<dbReference type="InterPro" id="IPR050951">
    <property type="entry name" value="Retrovirus_Pol_polyprotein"/>
</dbReference>
<dbReference type="FunFam" id="3.30.420.10:FF:000032">
    <property type="entry name" value="Retrovirus-related Pol polyprotein from transposon 297-like Protein"/>
    <property type="match status" value="1"/>
</dbReference>
<dbReference type="PANTHER" id="PTHR37984">
    <property type="entry name" value="PROTEIN CBG26694"/>
    <property type="match status" value="1"/>
</dbReference>
<dbReference type="AlphaFoldDB" id="A0ABD1IPK5"/>
<dbReference type="Gene3D" id="3.30.420.10">
    <property type="entry name" value="Ribonuclease H-like superfamily/Ribonuclease H"/>
    <property type="match status" value="1"/>
</dbReference>
<proteinExistence type="inferred from homology"/>
<dbReference type="InterPro" id="IPR041588">
    <property type="entry name" value="Integrase_H2C2"/>
</dbReference>
<dbReference type="CDD" id="cd09274">
    <property type="entry name" value="RNase_HI_RT_Ty3"/>
    <property type="match status" value="1"/>
</dbReference>
<protein>
    <recommendedName>
        <fullName evidence="4">Gypsy retrotransposon integrase-like protein 1</fullName>
        <ecNumber evidence="2">3.1.26.4</ecNumber>
    </recommendedName>
</protein>
<name>A0ABD1IPK5_9TELE</name>
<dbReference type="EMBL" id="JBHFQA010000031">
    <property type="protein sequence ID" value="KAL2076955.1"/>
    <property type="molecule type" value="Genomic_DNA"/>
</dbReference>
<dbReference type="GO" id="GO:0006259">
    <property type="term" value="P:DNA metabolic process"/>
    <property type="evidence" value="ECO:0007669"/>
    <property type="project" value="UniProtKB-ARBA"/>
</dbReference>
<dbReference type="SUPFAM" id="SSF53098">
    <property type="entry name" value="Ribonuclease H-like"/>
    <property type="match status" value="1"/>
</dbReference>
<dbReference type="PROSITE" id="PS50994">
    <property type="entry name" value="INTEGRASE"/>
    <property type="match status" value="1"/>
</dbReference>
<evidence type="ECO:0000256" key="2">
    <source>
        <dbReference type="ARBA" id="ARBA00012180"/>
    </source>
</evidence>
<evidence type="ECO:0000259" key="5">
    <source>
        <dbReference type="PROSITE" id="PS50878"/>
    </source>
</evidence>
<dbReference type="Gene3D" id="3.10.10.10">
    <property type="entry name" value="HIV Type 1 Reverse Transcriptase, subunit A, domain 1"/>
    <property type="match status" value="1"/>
</dbReference>
<evidence type="ECO:0000256" key="4">
    <source>
        <dbReference type="ARBA" id="ARBA00039658"/>
    </source>
</evidence>
<dbReference type="Gene3D" id="1.10.340.70">
    <property type="match status" value="1"/>
</dbReference>
<dbReference type="Proteomes" id="UP001591681">
    <property type="component" value="Unassembled WGS sequence"/>
</dbReference>
<dbReference type="Pfam" id="PF00078">
    <property type="entry name" value="RVT_1"/>
    <property type="match status" value="1"/>
</dbReference>
<dbReference type="InterPro" id="IPR054465">
    <property type="entry name" value="Integrase_p58-like_C"/>
</dbReference>
<comment type="caution">
    <text evidence="7">The sequence shown here is derived from an EMBL/GenBank/DDBJ whole genome shotgun (WGS) entry which is preliminary data.</text>
</comment>
<dbReference type="Gene3D" id="3.30.70.270">
    <property type="match status" value="2"/>
</dbReference>
<dbReference type="Pfam" id="PF17919">
    <property type="entry name" value="RT_RNaseH_2"/>
    <property type="match status" value="1"/>
</dbReference>
<gene>
    <name evidence="7" type="ORF">ACEWY4_027440</name>
</gene>
<sequence>MAQGFYVRDDVLMRNLVDQVVLPKSFRAEVLRLAHETPIAGHLGIRKTQAKILRHFYWPHLHRDVVAFCRCCHACQLVGKPNQVIPLAPLCPLPVVEEPFSRVMIDCVGPLSKTKKGNEYLLTIYDVATRFPEAVPLRSIKAKPVLDALICFFSRFGLPKQIQSDRGSNFVSGVFQDVLCELGIEQVTSSAYHPQSQGAVERYHQTLKTVIKAYAVQHSGDWDVALPLLLFALRDSVSEATGFTPFELVFGHEVRGPLRMSKERLVQEACEENVLQYVATFRDHLAAACQVAQANLKGAQDRIKTQFDKKAVERPGGRVLELLPMRGNGLSTRFCGPYTIGKRVGDRNYVVSTPDRRARSRLCHINLLKPYVDRAEQAATVACVSSGGPEVPETVSVEPVSVHVNNFEVLNNLSKFLGHLTLHQQTELIALIKEFPLLFRDAPGRTNIAVHDVETGDAVPIKQHPYRLPPAKLWMMQEELDSMLHIGVVEPCQSDWSSPVVLVPKSDGSVRFCIDYRQVNKVTKTDAFPIPRLEDCIDRIGQAQFVTKLDLLKGYWQVPLTPRAQEVSVFVTPTGLYKCTALPFGMKNAPATFQRAMNQITAGLLNVVTYIDDLVTYSTTWHDHIQHVRALFEKLQQANLVVNLPKCEFGRGQVTYLGHCVGQGTVAPKHAKVQAILGLVVPRTRRELMRILGMCGFYRRFVPNFATVVEPLTNLLRKEVKFKWSEQCQAAFDRLKAILSCEPVLTAPDFDAPFKLAVDACEVGVGSVLLQTDSQGFDRPVAYFSKKLDKHQRAYSTIEKALALVLALRHFEVYVSSSAGDITVLTDHNPLTFVAKFKTSNARVFRWSLVLQPYSLVVQHVAGKNNIIADTLSRA</sequence>
<evidence type="ECO:0000313" key="8">
    <source>
        <dbReference type="Proteomes" id="UP001591681"/>
    </source>
</evidence>
<dbReference type="Pfam" id="PF00665">
    <property type="entry name" value="rve"/>
    <property type="match status" value="1"/>
</dbReference>
<evidence type="ECO:0000259" key="6">
    <source>
        <dbReference type="PROSITE" id="PS50994"/>
    </source>
</evidence>
<evidence type="ECO:0000256" key="3">
    <source>
        <dbReference type="ARBA" id="ARBA00023268"/>
    </source>
</evidence>
<dbReference type="InterPro" id="IPR043128">
    <property type="entry name" value="Rev_trsase/Diguanyl_cyclase"/>
</dbReference>
<dbReference type="Pfam" id="PF22938">
    <property type="entry name" value="Integrase_p58_C"/>
    <property type="match status" value="1"/>
</dbReference>
<dbReference type="InterPro" id="IPR041577">
    <property type="entry name" value="RT_RNaseH_2"/>
</dbReference>
<feature type="domain" description="Reverse transcriptase" evidence="5">
    <location>
        <begin position="484"/>
        <end position="661"/>
    </location>
</feature>
<dbReference type="PROSITE" id="PS50878">
    <property type="entry name" value="RT_POL"/>
    <property type="match status" value="1"/>
</dbReference>
<evidence type="ECO:0000313" key="7">
    <source>
        <dbReference type="EMBL" id="KAL2076955.1"/>
    </source>
</evidence>
<dbReference type="PANTHER" id="PTHR37984:SF5">
    <property type="entry name" value="PROTEIN NYNRIN-LIKE"/>
    <property type="match status" value="1"/>
</dbReference>
<accession>A0ABD1IPK5</accession>
<dbReference type="InterPro" id="IPR036397">
    <property type="entry name" value="RNaseH_sf"/>
</dbReference>
<dbReference type="EC" id="3.1.26.4" evidence="2"/>
<reference evidence="7 8" key="1">
    <citation type="submission" date="2024-09" db="EMBL/GenBank/DDBJ databases">
        <title>A chromosome-level genome assembly of Gray's grenadier anchovy, Coilia grayii.</title>
        <authorList>
            <person name="Fu Z."/>
        </authorList>
    </citation>
    <scope>NUCLEOTIDE SEQUENCE [LARGE SCALE GENOMIC DNA]</scope>
    <source>
        <strain evidence="7">G4</strain>
        <tissue evidence="7">Muscle</tissue>
    </source>
</reference>
<keyword evidence="8" id="KW-1185">Reference proteome</keyword>
<dbReference type="InterPro" id="IPR012337">
    <property type="entry name" value="RNaseH-like_sf"/>
</dbReference>